<sequence>MHDLNVPDHPRPGWLPGAALGVAAGLLLSWIWWYGAPDVALAVTLVFAGLVAAVIAGAPHWRLFGTGLLAGALVTGGAVALLAG</sequence>
<reference evidence="2 3" key="1">
    <citation type="journal article" date="2019" name="Int. J. Syst. Evol. Microbiol.">
        <title>The Global Catalogue of Microorganisms (GCM) 10K type strain sequencing project: providing services to taxonomists for standard genome sequencing and annotation.</title>
        <authorList>
            <consortium name="The Broad Institute Genomics Platform"/>
            <consortium name="The Broad Institute Genome Sequencing Center for Infectious Disease"/>
            <person name="Wu L."/>
            <person name="Ma J."/>
        </authorList>
    </citation>
    <scope>NUCLEOTIDE SEQUENCE [LARGE SCALE GENOMIC DNA]</scope>
    <source>
        <strain evidence="2 3">JCM 11813</strain>
    </source>
</reference>
<dbReference type="Proteomes" id="UP001499979">
    <property type="component" value="Unassembled WGS sequence"/>
</dbReference>
<dbReference type="RefSeq" id="WP_343909145.1">
    <property type="nucleotide sequence ID" value="NZ_BAAAJE010000022.1"/>
</dbReference>
<feature type="transmembrane region" description="Helical" evidence="1">
    <location>
        <begin position="63"/>
        <end position="83"/>
    </location>
</feature>
<organism evidence="2 3">
    <name type="scientific">Nocardioides aquiterrae</name>
    <dbReference type="NCBI Taxonomy" id="203799"/>
    <lineage>
        <taxon>Bacteria</taxon>
        <taxon>Bacillati</taxon>
        <taxon>Actinomycetota</taxon>
        <taxon>Actinomycetes</taxon>
        <taxon>Propionibacteriales</taxon>
        <taxon>Nocardioidaceae</taxon>
        <taxon>Nocardioides</taxon>
    </lineage>
</organism>
<evidence type="ECO:0000256" key="1">
    <source>
        <dbReference type="SAM" id="Phobius"/>
    </source>
</evidence>
<keyword evidence="1" id="KW-0812">Transmembrane</keyword>
<evidence type="ECO:0000313" key="2">
    <source>
        <dbReference type="EMBL" id="GAA1155813.1"/>
    </source>
</evidence>
<evidence type="ECO:0000313" key="3">
    <source>
        <dbReference type="Proteomes" id="UP001499979"/>
    </source>
</evidence>
<feature type="transmembrane region" description="Helical" evidence="1">
    <location>
        <begin position="39"/>
        <end position="56"/>
    </location>
</feature>
<keyword evidence="1" id="KW-0472">Membrane</keyword>
<protein>
    <submittedName>
        <fullName evidence="2">Uncharacterized protein</fullName>
    </submittedName>
</protein>
<keyword evidence="1" id="KW-1133">Transmembrane helix</keyword>
<comment type="caution">
    <text evidence="2">The sequence shown here is derived from an EMBL/GenBank/DDBJ whole genome shotgun (WGS) entry which is preliminary data.</text>
</comment>
<accession>A0ABN1UMM4</accession>
<dbReference type="EMBL" id="BAAAJE010000022">
    <property type="protein sequence ID" value="GAA1155813.1"/>
    <property type="molecule type" value="Genomic_DNA"/>
</dbReference>
<proteinExistence type="predicted"/>
<keyword evidence="3" id="KW-1185">Reference proteome</keyword>
<gene>
    <name evidence="2" type="ORF">GCM10009606_37420</name>
</gene>
<feature type="transmembrane region" description="Helical" evidence="1">
    <location>
        <begin position="12"/>
        <end position="33"/>
    </location>
</feature>
<name>A0ABN1UMM4_9ACTN</name>